<keyword evidence="3" id="KW-1185">Reference proteome</keyword>
<reference evidence="2 3" key="1">
    <citation type="journal article" date="2018" name="Front. Plant Sci.">
        <title>Red Clover (Trifolium pratense) and Zigzag Clover (T. medium) - A Picture of Genomic Similarities and Differences.</title>
        <authorList>
            <person name="Dluhosova J."/>
            <person name="Istvanek J."/>
            <person name="Nedelnik J."/>
            <person name="Repkova J."/>
        </authorList>
    </citation>
    <scope>NUCLEOTIDE SEQUENCE [LARGE SCALE GENOMIC DNA]</scope>
    <source>
        <strain evidence="3">cv. 10/8</strain>
        <tissue evidence="2">Leaf</tissue>
    </source>
</reference>
<dbReference type="EMBL" id="LXQA010559424">
    <property type="protein sequence ID" value="MCI59216.1"/>
    <property type="molecule type" value="Genomic_DNA"/>
</dbReference>
<evidence type="ECO:0000313" key="2">
    <source>
        <dbReference type="EMBL" id="MCI59216.1"/>
    </source>
</evidence>
<accession>A0A392TGG0</accession>
<feature type="compositionally biased region" description="Basic and acidic residues" evidence="1">
    <location>
        <begin position="14"/>
        <end position="23"/>
    </location>
</feature>
<feature type="region of interest" description="Disordered" evidence="1">
    <location>
        <begin position="1"/>
        <end position="23"/>
    </location>
</feature>
<dbReference type="Proteomes" id="UP000265520">
    <property type="component" value="Unassembled WGS sequence"/>
</dbReference>
<proteinExistence type="predicted"/>
<organism evidence="2 3">
    <name type="scientific">Trifolium medium</name>
    <dbReference type="NCBI Taxonomy" id="97028"/>
    <lineage>
        <taxon>Eukaryota</taxon>
        <taxon>Viridiplantae</taxon>
        <taxon>Streptophyta</taxon>
        <taxon>Embryophyta</taxon>
        <taxon>Tracheophyta</taxon>
        <taxon>Spermatophyta</taxon>
        <taxon>Magnoliopsida</taxon>
        <taxon>eudicotyledons</taxon>
        <taxon>Gunneridae</taxon>
        <taxon>Pentapetalae</taxon>
        <taxon>rosids</taxon>
        <taxon>fabids</taxon>
        <taxon>Fabales</taxon>
        <taxon>Fabaceae</taxon>
        <taxon>Papilionoideae</taxon>
        <taxon>50 kb inversion clade</taxon>
        <taxon>NPAAA clade</taxon>
        <taxon>Hologalegina</taxon>
        <taxon>IRL clade</taxon>
        <taxon>Trifolieae</taxon>
        <taxon>Trifolium</taxon>
    </lineage>
</organism>
<evidence type="ECO:0000313" key="3">
    <source>
        <dbReference type="Proteomes" id="UP000265520"/>
    </source>
</evidence>
<name>A0A392TGG0_9FABA</name>
<evidence type="ECO:0000256" key="1">
    <source>
        <dbReference type="SAM" id="MobiDB-lite"/>
    </source>
</evidence>
<dbReference type="AlphaFoldDB" id="A0A392TGG0"/>
<protein>
    <submittedName>
        <fullName evidence="2">Uncharacterized protein</fullName>
    </submittedName>
</protein>
<comment type="caution">
    <text evidence="2">The sequence shown here is derived from an EMBL/GenBank/DDBJ whole genome shotgun (WGS) entry which is preliminary data.</text>
</comment>
<feature type="non-terminal residue" evidence="2">
    <location>
        <position position="23"/>
    </location>
</feature>
<sequence length="23" mass="2653">MESDDGTRNWGPELRAEFKKSKA</sequence>